<dbReference type="Proteomes" id="UP001497516">
    <property type="component" value="Chromosome 1"/>
</dbReference>
<sequence>MADVRGDGSCGACGPCGRLLERFRAWQYRMYGFWAVLAAMACVGIVALSLAGEGYTSDLTLEQKKAKARATSQLAWISPIALIHLLIVYFVVGLRGRWWPEHRLISMMPGDSGKSTIQAGGIVFAVLVNTLVIRARLKSWLVVVYCFYAFSISRWLLSRVKFEYTMVWVCTTATLVWSKDLGVGSNKLQAILFSLLMGVFIYLGNYLDDYKPPNKEISDKSKQGWFGGFSYPKEAHGFGDTVMWQHGSFGAAVQGDGSCGACGKWFERFREWQYRRYGIWATFAGLAGVGIFATSLSGLGTTRGLDWMCALIGMHLFTVFFLVGLNGRWWPDNGLVSKIIGRVGKSNIQAGGIVFAVLVSTLVTKAKMESWLVVVYCTYALSVSKWLQFPVKFEYTMVWVCTTATQVWSQDLEVGSNTLQAILFSLLMVVFIYLGNYLDIYRPPNKQIHDEGKKGWFGSY</sequence>
<protein>
    <submittedName>
        <fullName evidence="2">Uncharacterized protein</fullName>
    </submittedName>
</protein>
<feature type="transmembrane region" description="Helical" evidence="1">
    <location>
        <begin position="277"/>
        <end position="299"/>
    </location>
</feature>
<keyword evidence="1" id="KW-0812">Transmembrane</keyword>
<feature type="transmembrane region" description="Helical" evidence="1">
    <location>
        <begin position="115"/>
        <end position="133"/>
    </location>
</feature>
<evidence type="ECO:0000256" key="1">
    <source>
        <dbReference type="SAM" id="Phobius"/>
    </source>
</evidence>
<dbReference type="AlphaFoldDB" id="A0AAV2CQF4"/>
<proteinExistence type="predicted"/>
<keyword evidence="1" id="KW-1133">Transmembrane helix</keyword>
<feature type="transmembrane region" description="Helical" evidence="1">
    <location>
        <begin position="73"/>
        <end position="95"/>
    </location>
</feature>
<dbReference type="EMBL" id="OZ034813">
    <property type="protein sequence ID" value="CAL1358281.1"/>
    <property type="molecule type" value="Genomic_DNA"/>
</dbReference>
<feature type="transmembrane region" description="Helical" evidence="1">
    <location>
        <begin position="188"/>
        <end position="207"/>
    </location>
</feature>
<reference evidence="2 3" key="1">
    <citation type="submission" date="2024-04" db="EMBL/GenBank/DDBJ databases">
        <authorList>
            <person name="Fracassetti M."/>
        </authorList>
    </citation>
    <scope>NUCLEOTIDE SEQUENCE [LARGE SCALE GENOMIC DNA]</scope>
</reference>
<evidence type="ECO:0000313" key="3">
    <source>
        <dbReference type="Proteomes" id="UP001497516"/>
    </source>
</evidence>
<keyword evidence="1" id="KW-0472">Membrane</keyword>
<organism evidence="2 3">
    <name type="scientific">Linum trigynum</name>
    <dbReference type="NCBI Taxonomy" id="586398"/>
    <lineage>
        <taxon>Eukaryota</taxon>
        <taxon>Viridiplantae</taxon>
        <taxon>Streptophyta</taxon>
        <taxon>Embryophyta</taxon>
        <taxon>Tracheophyta</taxon>
        <taxon>Spermatophyta</taxon>
        <taxon>Magnoliopsida</taxon>
        <taxon>eudicotyledons</taxon>
        <taxon>Gunneridae</taxon>
        <taxon>Pentapetalae</taxon>
        <taxon>rosids</taxon>
        <taxon>fabids</taxon>
        <taxon>Malpighiales</taxon>
        <taxon>Linaceae</taxon>
        <taxon>Linum</taxon>
    </lineage>
</organism>
<gene>
    <name evidence="2" type="ORF">LTRI10_LOCUS5843</name>
</gene>
<evidence type="ECO:0000313" key="2">
    <source>
        <dbReference type="EMBL" id="CAL1358281.1"/>
    </source>
</evidence>
<accession>A0AAV2CQF4</accession>
<feature type="transmembrane region" description="Helical" evidence="1">
    <location>
        <begin position="418"/>
        <end position="438"/>
    </location>
</feature>
<keyword evidence="3" id="KW-1185">Reference proteome</keyword>
<feature type="transmembrane region" description="Helical" evidence="1">
    <location>
        <begin position="305"/>
        <end position="325"/>
    </location>
</feature>
<name>A0AAV2CQF4_9ROSI</name>
<feature type="transmembrane region" description="Helical" evidence="1">
    <location>
        <begin position="140"/>
        <end position="157"/>
    </location>
</feature>
<feature type="transmembrane region" description="Helical" evidence="1">
    <location>
        <begin position="31"/>
        <end position="52"/>
    </location>
</feature>
<feature type="transmembrane region" description="Helical" evidence="1">
    <location>
        <begin position="346"/>
        <end position="363"/>
    </location>
</feature>